<dbReference type="EMBL" id="FNOX01000010">
    <property type="protein sequence ID" value="SDZ46931.1"/>
    <property type="molecule type" value="Genomic_DNA"/>
</dbReference>
<reference evidence="1 2" key="1">
    <citation type="submission" date="2016-10" db="EMBL/GenBank/DDBJ databases">
        <authorList>
            <person name="de Groot N.N."/>
        </authorList>
    </citation>
    <scope>NUCLEOTIDE SEQUENCE [LARGE SCALE GENOMIC DNA]</scope>
    <source>
        <strain evidence="1 2">ICMP 14252</strain>
    </source>
</reference>
<gene>
    <name evidence="1" type="ORF">SAMN05216247_110307</name>
</gene>
<proteinExistence type="predicted"/>
<organism evidence="1 2">
    <name type="scientific">Pseudomonas salomonii</name>
    <dbReference type="NCBI Taxonomy" id="191391"/>
    <lineage>
        <taxon>Bacteria</taxon>
        <taxon>Pseudomonadati</taxon>
        <taxon>Pseudomonadota</taxon>
        <taxon>Gammaproteobacteria</taxon>
        <taxon>Pseudomonadales</taxon>
        <taxon>Pseudomonadaceae</taxon>
        <taxon>Pseudomonas</taxon>
    </lineage>
</organism>
<dbReference type="AlphaFoldDB" id="A0A1H3TAP7"/>
<evidence type="ECO:0000313" key="2">
    <source>
        <dbReference type="Proteomes" id="UP000182902"/>
    </source>
</evidence>
<dbReference type="Proteomes" id="UP000182902">
    <property type="component" value="Unassembled WGS sequence"/>
</dbReference>
<name>A0A1H3TAP7_9PSED</name>
<evidence type="ECO:0000313" key="1">
    <source>
        <dbReference type="EMBL" id="SDZ46931.1"/>
    </source>
</evidence>
<sequence>MVEGQPSTNLWLIFGLPFQQGKYHPSKLASQHYQHLCCAISQLPLRLIKPFPGFRPACSQCGVMQKAPRF</sequence>
<protein>
    <submittedName>
        <fullName evidence="1">Uncharacterized protein</fullName>
    </submittedName>
</protein>
<accession>A0A1H3TAP7</accession>